<proteinExistence type="predicted"/>
<dbReference type="EMBL" id="BMZD01000002">
    <property type="protein sequence ID" value="GGZ91044.1"/>
    <property type="molecule type" value="Genomic_DNA"/>
</dbReference>
<reference evidence="1" key="2">
    <citation type="submission" date="2020-09" db="EMBL/GenBank/DDBJ databases">
        <authorList>
            <person name="Sun Q."/>
            <person name="Kim S."/>
        </authorList>
    </citation>
    <scope>NUCLEOTIDE SEQUENCE</scope>
    <source>
        <strain evidence="1">KCTC 32422</strain>
    </source>
</reference>
<keyword evidence="2" id="KW-1185">Reference proteome</keyword>
<evidence type="ECO:0000313" key="1">
    <source>
        <dbReference type="EMBL" id="GGZ91044.1"/>
    </source>
</evidence>
<evidence type="ECO:0000313" key="2">
    <source>
        <dbReference type="Proteomes" id="UP000634139"/>
    </source>
</evidence>
<organism evidence="1 2">
    <name type="scientific">Novosphingobium arvoryzae</name>
    <dbReference type="NCBI Taxonomy" id="1256514"/>
    <lineage>
        <taxon>Bacteria</taxon>
        <taxon>Pseudomonadati</taxon>
        <taxon>Pseudomonadota</taxon>
        <taxon>Alphaproteobacteria</taxon>
        <taxon>Sphingomonadales</taxon>
        <taxon>Sphingomonadaceae</taxon>
        <taxon>Novosphingobium</taxon>
    </lineage>
</organism>
<name>A0A918VEM7_9SPHN</name>
<dbReference type="Proteomes" id="UP000634139">
    <property type="component" value="Unassembled WGS sequence"/>
</dbReference>
<accession>A0A918VEM7</accession>
<sequence length="56" mass="5774">MAVRIGKIWWLAIGGAALAALLAYAWADGGLRPVRPLAQPVALPGTVPLDAPEIGQ</sequence>
<reference evidence="1" key="1">
    <citation type="journal article" date="2014" name="Int. J. Syst. Evol. Microbiol.">
        <title>Complete genome sequence of Corynebacterium casei LMG S-19264T (=DSM 44701T), isolated from a smear-ripened cheese.</title>
        <authorList>
            <consortium name="US DOE Joint Genome Institute (JGI-PGF)"/>
            <person name="Walter F."/>
            <person name="Albersmeier A."/>
            <person name="Kalinowski J."/>
            <person name="Ruckert C."/>
        </authorList>
    </citation>
    <scope>NUCLEOTIDE SEQUENCE</scope>
    <source>
        <strain evidence="1">KCTC 32422</strain>
    </source>
</reference>
<gene>
    <name evidence="1" type="ORF">GCM10011617_07720</name>
</gene>
<dbReference type="RefSeq" id="WP_229822134.1">
    <property type="nucleotide sequence ID" value="NZ_BMZD01000002.1"/>
</dbReference>
<comment type="caution">
    <text evidence="1">The sequence shown here is derived from an EMBL/GenBank/DDBJ whole genome shotgun (WGS) entry which is preliminary data.</text>
</comment>
<protein>
    <submittedName>
        <fullName evidence="1">Uncharacterized protein</fullName>
    </submittedName>
</protein>
<dbReference type="AlphaFoldDB" id="A0A918VEM7"/>